<comment type="caution">
    <text evidence="2">The sequence shown here is derived from an EMBL/GenBank/DDBJ whole genome shotgun (WGS) entry which is preliminary data.</text>
</comment>
<evidence type="ECO:0000313" key="2">
    <source>
        <dbReference type="EMBL" id="MBK9295719.1"/>
    </source>
</evidence>
<organism evidence="2 3">
    <name type="scientific">Candidatus Neomicrothrix subdominans</name>
    <dbReference type="NCBI Taxonomy" id="2954438"/>
    <lineage>
        <taxon>Bacteria</taxon>
        <taxon>Bacillati</taxon>
        <taxon>Actinomycetota</taxon>
        <taxon>Acidimicrobiia</taxon>
        <taxon>Acidimicrobiales</taxon>
        <taxon>Microthrixaceae</taxon>
        <taxon>Candidatus Neomicrothrix</taxon>
    </lineage>
</organism>
<evidence type="ECO:0000313" key="3">
    <source>
        <dbReference type="Proteomes" id="UP000727993"/>
    </source>
</evidence>
<accession>A0A936N9S5</accession>
<keyword evidence="1" id="KW-0812">Transmembrane</keyword>
<feature type="transmembrane region" description="Helical" evidence="1">
    <location>
        <begin position="111"/>
        <end position="130"/>
    </location>
</feature>
<dbReference type="Proteomes" id="UP000727993">
    <property type="component" value="Unassembled WGS sequence"/>
</dbReference>
<dbReference type="EMBL" id="JADJZA010000001">
    <property type="protein sequence ID" value="MBK9295719.1"/>
    <property type="molecule type" value="Genomic_DNA"/>
</dbReference>
<feature type="transmembrane region" description="Helical" evidence="1">
    <location>
        <begin position="18"/>
        <end position="39"/>
    </location>
</feature>
<reference evidence="2 3" key="1">
    <citation type="submission" date="2020-10" db="EMBL/GenBank/DDBJ databases">
        <title>Connecting structure to function with the recovery of over 1000 high-quality activated sludge metagenome-assembled genomes encoding full-length rRNA genes using long-read sequencing.</title>
        <authorList>
            <person name="Singleton C.M."/>
            <person name="Petriglieri F."/>
            <person name="Kristensen J.M."/>
            <person name="Kirkegaard R.H."/>
            <person name="Michaelsen T.Y."/>
            <person name="Andersen M.H."/>
            <person name="Karst S.M."/>
            <person name="Dueholm M.S."/>
            <person name="Nielsen P.H."/>
            <person name="Albertsen M."/>
        </authorList>
    </citation>
    <scope>NUCLEOTIDE SEQUENCE [LARGE SCALE GENOMIC DNA]</scope>
    <source>
        <strain evidence="2">Lyne_18-Q3-R50-59_MAXAC.006</strain>
    </source>
</reference>
<feature type="transmembrane region" description="Helical" evidence="1">
    <location>
        <begin position="59"/>
        <end position="80"/>
    </location>
</feature>
<sequence>MTSDTHPDRPIDTRLKIAALWTATMLIFAYVDIFAFYRPDVRADIDAGKVFVFDIGQPFLFFTTLYIIIPAVMIYLTLVMPRRINRIVNIVLAAFYGLTIIGAAIGEWNYYVLGSIVEAVLLVMLFRHAWSWSEVQMPAAEAPVTGAVQSGRVQGSEAPNA</sequence>
<protein>
    <submittedName>
        <fullName evidence="2">Uncharacterized protein</fullName>
    </submittedName>
</protein>
<keyword evidence="1" id="KW-1133">Transmembrane helix</keyword>
<proteinExistence type="predicted"/>
<gene>
    <name evidence="2" type="ORF">IPN02_02340</name>
</gene>
<name>A0A936N9S5_9ACTN</name>
<feature type="transmembrane region" description="Helical" evidence="1">
    <location>
        <begin position="87"/>
        <end position="105"/>
    </location>
</feature>
<dbReference type="AlphaFoldDB" id="A0A936N9S5"/>
<keyword evidence="1" id="KW-0472">Membrane</keyword>
<evidence type="ECO:0000256" key="1">
    <source>
        <dbReference type="SAM" id="Phobius"/>
    </source>
</evidence>